<evidence type="ECO:0000313" key="15">
    <source>
        <dbReference type="Proteomes" id="UP001178508"/>
    </source>
</evidence>
<keyword evidence="8" id="KW-0812">Transmembrane</keyword>
<evidence type="ECO:0000256" key="4">
    <source>
        <dbReference type="ARBA" id="ARBA00022452"/>
    </source>
</evidence>
<dbReference type="EMBL" id="OY660884">
    <property type="protein sequence ID" value="CAJ1083813.1"/>
    <property type="molecule type" value="Genomic_DNA"/>
</dbReference>
<proteinExistence type="inferred from homology"/>
<dbReference type="PANTHER" id="PTHR15207">
    <property type="entry name" value="NONSYNDROMIC HEARING IMPAIRMENT PROTEIN"/>
    <property type="match status" value="1"/>
</dbReference>
<dbReference type="GO" id="GO:0005886">
    <property type="term" value="C:plasma membrane"/>
    <property type="evidence" value="ECO:0007669"/>
    <property type="project" value="UniProtKB-SubCell"/>
</dbReference>
<comment type="similarity">
    <text evidence="3">Belongs to the gasdermin family.</text>
</comment>
<evidence type="ECO:0000256" key="6">
    <source>
        <dbReference type="ARBA" id="ARBA00022490"/>
    </source>
</evidence>
<dbReference type="InterPro" id="IPR040460">
    <property type="entry name" value="Gasdermin_pore"/>
</dbReference>
<evidence type="ECO:0000259" key="12">
    <source>
        <dbReference type="Pfam" id="PF04598"/>
    </source>
</evidence>
<keyword evidence="10" id="KW-0564">Palmitate</keyword>
<evidence type="ECO:0000256" key="1">
    <source>
        <dbReference type="ARBA" id="ARBA00004496"/>
    </source>
</evidence>
<evidence type="ECO:0000256" key="2">
    <source>
        <dbReference type="ARBA" id="ARBA00004651"/>
    </source>
</evidence>
<dbReference type="GO" id="GO:0005737">
    <property type="term" value="C:cytoplasm"/>
    <property type="evidence" value="ECO:0007669"/>
    <property type="project" value="UniProtKB-SubCell"/>
</dbReference>
<protein>
    <submittedName>
        <fullName evidence="14">Gasdermin-E-like</fullName>
    </submittedName>
</protein>
<dbReference type="GO" id="GO:0012501">
    <property type="term" value="P:programmed cell death"/>
    <property type="evidence" value="ECO:0007669"/>
    <property type="project" value="UniProtKB-KW"/>
</dbReference>
<evidence type="ECO:0000256" key="10">
    <source>
        <dbReference type="ARBA" id="ARBA00023139"/>
    </source>
</evidence>
<dbReference type="Pfam" id="PF17708">
    <property type="entry name" value="Gasdermin_C"/>
    <property type="match status" value="1"/>
</dbReference>
<keyword evidence="5" id="KW-1003">Cell membrane</keyword>
<reference evidence="14" key="1">
    <citation type="submission" date="2023-08" db="EMBL/GenBank/DDBJ databases">
        <authorList>
            <person name="Alioto T."/>
            <person name="Alioto T."/>
            <person name="Gomez Garrido J."/>
        </authorList>
    </citation>
    <scope>NUCLEOTIDE SEQUENCE</scope>
</reference>
<keyword evidence="7" id="KW-1210">Necrosis</keyword>
<keyword evidence="11" id="KW-0449">Lipoprotein</keyword>
<organism evidence="14 15">
    <name type="scientific">Xyrichtys novacula</name>
    <name type="common">Pearly razorfish</name>
    <name type="synonym">Hemipteronotus novacula</name>
    <dbReference type="NCBI Taxonomy" id="13765"/>
    <lineage>
        <taxon>Eukaryota</taxon>
        <taxon>Metazoa</taxon>
        <taxon>Chordata</taxon>
        <taxon>Craniata</taxon>
        <taxon>Vertebrata</taxon>
        <taxon>Euteleostomi</taxon>
        <taxon>Actinopterygii</taxon>
        <taxon>Neopterygii</taxon>
        <taxon>Teleostei</taxon>
        <taxon>Neoteleostei</taxon>
        <taxon>Acanthomorphata</taxon>
        <taxon>Eupercaria</taxon>
        <taxon>Labriformes</taxon>
        <taxon>Labridae</taxon>
        <taxon>Xyrichtys</taxon>
    </lineage>
</organism>
<dbReference type="InterPro" id="IPR041263">
    <property type="entry name" value="Gasdermin_PUB"/>
</dbReference>
<evidence type="ECO:0000313" key="14">
    <source>
        <dbReference type="EMBL" id="CAJ1083813.1"/>
    </source>
</evidence>
<comment type="subcellular location">
    <subcellularLocation>
        <location evidence="2">Cell membrane</location>
        <topology evidence="2">Multi-pass membrane protein</topology>
    </subcellularLocation>
    <subcellularLocation>
        <location evidence="1">Cytoplasm</location>
    </subcellularLocation>
</comment>
<dbReference type="PANTHER" id="PTHR15207:SF3">
    <property type="entry name" value="DEAFNESS, AUTOSOMAL DOMINANT 5-RELATED"/>
    <property type="match status" value="1"/>
</dbReference>
<keyword evidence="9" id="KW-0472">Membrane</keyword>
<dbReference type="InterPro" id="IPR042377">
    <property type="entry name" value="GSDME"/>
</dbReference>
<evidence type="ECO:0000256" key="7">
    <source>
        <dbReference type="ARBA" id="ARBA00022590"/>
    </source>
</evidence>
<feature type="domain" description="Gasdermin PUB" evidence="13">
    <location>
        <begin position="336"/>
        <end position="496"/>
    </location>
</feature>
<evidence type="ECO:0000256" key="5">
    <source>
        <dbReference type="ARBA" id="ARBA00022475"/>
    </source>
</evidence>
<evidence type="ECO:0000259" key="13">
    <source>
        <dbReference type="Pfam" id="PF17708"/>
    </source>
</evidence>
<sequence length="528" mass="58133">MIIIRPESTVKVGGEALSVLRGEALNVAKTRTLRDTLQANFSCLQPSSTEAMFSKATANFVQQIDPEGSLIHVSRLNNSHKLVLMGLVVKRKRIWFWQRPKYQPTDFTLSDLLQGNRKLSPGSDSEDDFLSYEGTFGDKLTGRVDTEAGPVNLSLEGQGFSKLESCFGKLKKEDLKVKELINESRDRQVDMQHVLVQQLEKRAEVLTVVKQRILTTDPCSITQTKKEQCIFQGIFGLVGMLGSSLRTCLTDTSKMEADSDVVLKIRPGTVIAYSVLELEIKKDGRFGICLRPGTIGGIEEDSPAAGASCDYLDTVDGKCNGHKASETSQNGSHEMDLSPLAKLPESTRFSLFKRLQQTLKDRGALSYLQCVLEDLCGGESLTMADNDELSESQKQTLSAILDSHTKDSQGGAPPHLNATHLLVSAMEELPEETQRLLSKSCPDFLEALNTLMCGLKDNSEPLSSQCLPVLLQDSQAFQQAEQLLNSTNVSLRKDGDRVWIETRNQAVLSVVLCLSIQGLTFLSEGLEQ</sequence>
<keyword evidence="6" id="KW-0963">Cytoplasm</keyword>
<dbReference type="Proteomes" id="UP001178508">
    <property type="component" value="Chromosome 21"/>
</dbReference>
<evidence type="ECO:0000256" key="11">
    <source>
        <dbReference type="ARBA" id="ARBA00023288"/>
    </source>
</evidence>
<keyword evidence="4" id="KW-1134">Transmembrane beta strand</keyword>
<dbReference type="Pfam" id="PF04598">
    <property type="entry name" value="Gasdermin"/>
    <property type="match status" value="1"/>
</dbReference>
<accession>A0AAV1HGN7</accession>
<dbReference type="AlphaFoldDB" id="A0AAV1HGN7"/>
<name>A0AAV1HGN7_XYRNO</name>
<evidence type="ECO:0000256" key="3">
    <source>
        <dbReference type="ARBA" id="ARBA00009279"/>
    </source>
</evidence>
<evidence type="ECO:0000256" key="8">
    <source>
        <dbReference type="ARBA" id="ARBA00022692"/>
    </source>
</evidence>
<feature type="domain" description="Gasdermin pore forming" evidence="12">
    <location>
        <begin position="52"/>
        <end position="291"/>
    </location>
</feature>
<keyword evidence="15" id="KW-1185">Reference proteome</keyword>
<gene>
    <name evidence="14" type="ORF">XNOV1_A027272</name>
</gene>
<evidence type="ECO:0000256" key="9">
    <source>
        <dbReference type="ARBA" id="ARBA00023136"/>
    </source>
</evidence>